<evidence type="ECO:0000256" key="2">
    <source>
        <dbReference type="ARBA" id="ARBA00022695"/>
    </source>
</evidence>
<organism evidence="3 4">
    <name type="scientific">Succiniclasticum ruminis</name>
    <dbReference type="NCBI Taxonomy" id="40841"/>
    <lineage>
        <taxon>Bacteria</taxon>
        <taxon>Bacillati</taxon>
        <taxon>Bacillota</taxon>
        <taxon>Negativicutes</taxon>
        <taxon>Acidaminococcales</taxon>
        <taxon>Acidaminococcaceae</taxon>
        <taxon>Succiniclasticum</taxon>
    </lineage>
</organism>
<proteinExistence type="predicted"/>
<dbReference type="PANTHER" id="PTHR43015:SF1">
    <property type="entry name" value="D-RIBITOL-5-PHOSPHATE CYTIDYLYLTRANSFERASE"/>
    <property type="match status" value="1"/>
</dbReference>
<dbReference type="RefSeq" id="WP_093728955.1">
    <property type="nucleotide sequence ID" value="NZ_FMYW01000001.1"/>
</dbReference>
<dbReference type="InterPro" id="IPR029044">
    <property type="entry name" value="Nucleotide-diphossugar_trans"/>
</dbReference>
<dbReference type="GO" id="GO:0005829">
    <property type="term" value="C:cytosol"/>
    <property type="evidence" value="ECO:0007669"/>
    <property type="project" value="TreeGrafter"/>
</dbReference>
<reference evidence="4" key="1">
    <citation type="submission" date="2016-10" db="EMBL/GenBank/DDBJ databases">
        <authorList>
            <person name="Varghese N."/>
            <person name="Submissions S."/>
        </authorList>
    </citation>
    <scope>NUCLEOTIDE SEQUENCE [LARGE SCALE GENOMIC DNA]</scope>
    <source>
        <strain evidence="4">DSM 11005</strain>
    </source>
</reference>
<sequence length="239" mass="26589">MNVSIIFAGGTGQRMNAKTKPKQFLELHGKPILIYTLELFQQSPSVDEIILVMLGKWISYSEELIDKYRITKVKAVVSGGKTGQESIFNGIKKAYELYSKDSIVLIHDGVRPLVDIETIEKCIKCTKKKGNAITVSPAIETIALLNENGVVGKILPRSECQMAKAPQCFVLGDIYEAHCKAINERQPDFIDSASLMQFYGHKLYTVPGPAENIKITTPGDFYIFRAIVDARENSQIFGL</sequence>
<dbReference type="CDD" id="cd02516">
    <property type="entry name" value="CDP-ME_synthetase"/>
    <property type="match status" value="1"/>
</dbReference>
<keyword evidence="2 3" id="KW-0548">Nucleotidyltransferase</keyword>
<evidence type="ECO:0000313" key="4">
    <source>
        <dbReference type="Proteomes" id="UP000198943"/>
    </source>
</evidence>
<protein>
    <submittedName>
        <fullName evidence="3">2-C-methyl-D-erythritol 4-phosphate cytidylyltransferase</fullName>
    </submittedName>
</protein>
<dbReference type="AlphaFoldDB" id="A0A1G6HR64"/>
<dbReference type="GO" id="GO:0050518">
    <property type="term" value="F:2-C-methyl-D-erythritol 4-phosphate cytidylyltransferase activity"/>
    <property type="evidence" value="ECO:0007669"/>
    <property type="project" value="UniProtKB-ARBA"/>
</dbReference>
<keyword evidence="1 3" id="KW-0808">Transferase</keyword>
<dbReference type="Pfam" id="PF01128">
    <property type="entry name" value="IspD"/>
    <property type="match status" value="1"/>
</dbReference>
<accession>A0A1G6HR64</accession>
<gene>
    <name evidence="3" type="ORF">SAMN04487864_101183</name>
</gene>
<dbReference type="FunFam" id="3.90.550.10:FF:000003">
    <property type="entry name" value="2-C-methyl-D-erythritol 4-phosphate cytidylyltransferase"/>
    <property type="match status" value="1"/>
</dbReference>
<name>A0A1G6HR64_9FIRM</name>
<dbReference type="InterPro" id="IPR018294">
    <property type="entry name" value="ISPD_synthase_CS"/>
</dbReference>
<evidence type="ECO:0000313" key="3">
    <source>
        <dbReference type="EMBL" id="SDB96701.1"/>
    </source>
</evidence>
<dbReference type="Proteomes" id="UP000198943">
    <property type="component" value="Unassembled WGS sequence"/>
</dbReference>
<dbReference type="PROSITE" id="PS01295">
    <property type="entry name" value="ISPD"/>
    <property type="match status" value="1"/>
</dbReference>
<dbReference type="SUPFAM" id="SSF53448">
    <property type="entry name" value="Nucleotide-diphospho-sugar transferases"/>
    <property type="match status" value="1"/>
</dbReference>
<dbReference type="OrthoDB" id="9806837at2"/>
<keyword evidence="4" id="KW-1185">Reference proteome</keyword>
<evidence type="ECO:0000256" key="1">
    <source>
        <dbReference type="ARBA" id="ARBA00022679"/>
    </source>
</evidence>
<dbReference type="EMBL" id="FMYW01000001">
    <property type="protein sequence ID" value="SDB96701.1"/>
    <property type="molecule type" value="Genomic_DNA"/>
</dbReference>
<dbReference type="Gene3D" id="3.90.550.10">
    <property type="entry name" value="Spore Coat Polysaccharide Biosynthesis Protein SpsA, Chain A"/>
    <property type="match status" value="1"/>
</dbReference>
<dbReference type="GO" id="GO:0008299">
    <property type="term" value="P:isoprenoid biosynthetic process"/>
    <property type="evidence" value="ECO:0007669"/>
    <property type="project" value="InterPro"/>
</dbReference>
<dbReference type="InterPro" id="IPR034683">
    <property type="entry name" value="IspD/TarI"/>
</dbReference>
<dbReference type="NCBIfam" id="NF001183">
    <property type="entry name" value="PRK00155.1-3"/>
    <property type="match status" value="1"/>
</dbReference>
<dbReference type="PANTHER" id="PTHR43015">
    <property type="entry name" value="D-RIBITOL-5-PHOSPHATE CYTIDYLYLTRANSFERASE"/>
    <property type="match status" value="1"/>
</dbReference>